<organism evidence="2">
    <name type="scientific">freshwater metagenome</name>
    <dbReference type="NCBI Taxonomy" id="449393"/>
    <lineage>
        <taxon>unclassified sequences</taxon>
        <taxon>metagenomes</taxon>
        <taxon>ecological metagenomes</taxon>
    </lineage>
</organism>
<evidence type="ECO:0000259" key="1">
    <source>
        <dbReference type="PROSITE" id="PS51387"/>
    </source>
</evidence>
<dbReference type="GO" id="GO:0016899">
    <property type="term" value="F:oxidoreductase activity, acting on the CH-OH group of donors, oxygen as acceptor"/>
    <property type="evidence" value="ECO:0007669"/>
    <property type="project" value="InterPro"/>
</dbReference>
<sequence length="459" mass="49775">MTMQRLSGWGRTAWTVADVIATTDENQIRSTLSSVGDRGVIARGLGRSYGAAAQNAGGTVLEMTSEHDPLGVDAVLDPISGILDVAASVSLDSILRMCVPRGWFVPVTPGTRFVTVGGAIASDVHGKNHHIDGSFGEHVRSMTVMLSSGEIVELSPESQPAWFWATVGGMGLTGIVLRASLQMLRIESSKVRVETERLGNFDAVCEAMSGDGEDDSYRYSVCWVDLLATGSSMGRGVLTRGDHATAAEAEGDDPLAYDPRLKVSAPGWVPNGLLNKFSIKAFNEAWYRKAPSQRHIGIESIPAFFHPLDGVNKWNRLYGTQGFIQYQFIVPLDRTDVLRKVIETFSAAGVASFLAVLKRMGPQNLAPMSFPTEGWTLTLDMAAGIKGLAELLASVDAMVLDAGGRHYLAKDSHVSPSAVRRGYPRLDEWMTTQEAMDPRGVWRSDLSRRLGLVDPRRNP</sequence>
<dbReference type="InterPro" id="IPR010031">
    <property type="entry name" value="FAD_lactone_oxidase-like"/>
</dbReference>
<dbReference type="InterPro" id="IPR006094">
    <property type="entry name" value="Oxid_FAD_bind_N"/>
</dbReference>
<dbReference type="Gene3D" id="3.30.465.10">
    <property type="match status" value="1"/>
</dbReference>
<dbReference type="GO" id="GO:0071949">
    <property type="term" value="F:FAD binding"/>
    <property type="evidence" value="ECO:0007669"/>
    <property type="project" value="InterPro"/>
</dbReference>
<dbReference type="AlphaFoldDB" id="A0A6J6JS34"/>
<dbReference type="PANTHER" id="PTHR43762">
    <property type="entry name" value="L-GULONOLACTONE OXIDASE"/>
    <property type="match status" value="1"/>
</dbReference>
<proteinExistence type="predicted"/>
<dbReference type="Pfam" id="PF01565">
    <property type="entry name" value="FAD_binding_4"/>
    <property type="match status" value="1"/>
</dbReference>
<dbReference type="EMBL" id="CAEZVQ010000109">
    <property type="protein sequence ID" value="CAB4639218.1"/>
    <property type="molecule type" value="Genomic_DNA"/>
</dbReference>
<evidence type="ECO:0000313" key="2">
    <source>
        <dbReference type="EMBL" id="CAB4639218.1"/>
    </source>
</evidence>
<protein>
    <submittedName>
        <fullName evidence="2">Unannotated protein</fullName>
    </submittedName>
</protein>
<dbReference type="PANTHER" id="PTHR43762:SF1">
    <property type="entry name" value="D-ARABINONO-1,4-LACTONE OXIDASE"/>
    <property type="match status" value="1"/>
</dbReference>
<dbReference type="InterPro" id="IPR016169">
    <property type="entry name" value="FAD-bd_PCMH_sub2"/>
</dbReference>
<gene>
    <name evidence="2" type="ORF">UFOPK2086_00837</name>
</gene>
<feature type="domain" description="FAD-binding PCMH-type" evidence="1">
    <location>
        <begin position="12"/>
        <end position="186"/>
    </location>
</feature>
<dbReference type="InterPro" id="IPR016166">
    <property type="entry name" value="FAD-bd_PCMH"/>
</dbReference>
<dbReference type="InterPro" id="IPR036318">
    <property type="entry name" value="FAD-bd_PCMH-like_sf"/>
</dbReference>
<reference evidence="2" key="1">
    <citation type="submission" date="2020-05" db="EMBL/GenBank/DDBJ databases">
        <authorList>
            <person name="Chiriac C."/>
            <person name="Salcher M."/>
            <person name="Ghai R."/>
            <person name="Kavagutti S V."/>
        </authorList>
    </citation>
    <scope>NUCLEOTIDE SEQUENCE</scope>
</reference>
<dbReference type="SUPFAM" id="SSF56176">
    <property type="entry name" value="FAD-binding/transporter-associated domain-like"/>
    <property type="match status" value="1"/>
</dbReference>
<accession>A0A6J6JS34</accession>
<dbReference type="PROSITE" id="PS51387">
    <property type="entry name" value="FAD_PCMH"/>
    <property type="match status" value="1"/>
</dbReference>
<name>A0A6J6JS34_9ZZZZ</name>